<dbReference type="InterPro" id="IPR003107">
    <property type="entry name" value="HAT"/>
</dbReference>
<evidence type="ECO:0000256" key="6">
    <source>
        <dbReference type="ARBA" id="ARBA00023242"/>
    </source>
</evidence>
<dbReference type="Gene3D" id="1.25.40.10">
    <property type="entry name" value="Tetratricopeptide repeat domain"/>
    <property type="match status" value="2"/>
</dbReference>
<dbReference type="GO" id="GO:0006397">
    <property type="term" value="P:mRNA processing"/>
    <property type="evidence" value="ECO:0007669"/>
    <property type="project" value="UniProtKB-KW"/>
</dbReference>
<feature type="domain" description="RRM" evidence="11">
    <location>
        <begin position="970"/>
        <end position="1042"/>
    </location>
</feature>
<dbReference type="Gene3D" id="3.30.70.330">
    <property type="match status" value="4"/>
</dbReference>
<dbReference type="InterPro" id="IPR035979">
    <property type="entry name" value="RBD_domain_sf"/>
</dbReference>
<comment type="caution">
    <text evidence="12">The sequence shown here is derived from an EMBL/GenBank/DDBJ whole genome shotgun (WGS) entry which is preliminary data.</text>
</comment>
<dbReference type="CDD" id="cd00590">
    <property type="entry name" value="RRM_SF"/>
    <property type="match status" value="1"/>
</dbReference>
<dbReference type="PROSITE" id="PS50102">
    <property type="entry name" value="RRM"/>
    <property type="match status" value="4"/>
</dbReference>
<evidence type="ECO:0000256" key="2">
    <source>
        <dbReference type="ARBA" id="ARBA00022664"/>
    </source>
</evidence>
<keyword evidence="2" id="KW-0507">mRNA processing</keyword>
<dbReference type="GO" id="GO:0008380">
    <property type="term" value="P:RNA splicing"/>
    <property type="evidence" value="ECO:0007669"/>
    <property type="project" value="UniProtKB-KW"/>
</dbReference>
<sequence length="1151" mass="129212">MTLRQSGLPFPPGRGSFKLSSLSFYEFHQLWFISVPSLGSEQLRDTIDRHVPAILLPRPLSPLTYLQRAQQLPPTFTTNREDDWLAYIEEIVRNASDLEQRVNAVEHYKRAVGAEPGSLRIWLAYCNYFWSLWEAFQAPTGHGWSDEERMLGRELFSFEAALDLWQQGYKAIRYRLGDSHLLWDRWASLEMELLATGRTPEGIKRITHLYRDRLLTPHLTWDETSQKFSTFLSEYNRAAWEDSMKDVTTNAQETKRLIAAREPYESVLKKAVDAGDREAQKTAFKTYLEWEMLQSRRSNDSPEIGIDLCCGLYARALTGALATDQDTWHDYVVFLSSSNTDLQAPSSLLDVLQRSVQHCPWSGPLWNRCIMCAEEARLPFGEVESIKHAATCEDQLVKDGMEGMIEMYVAWCGFLRRNAMDATASDEAVDVADVGLGAALEDVSVVGKRLYGKDFQGDPKFRLERIYIQYLTEKKGAIDEARAQWNKLASLQVHADNHDFWFRYYMWEMLIFSSASGQDNRSPTPSSGGGSYRIPTLATAVLTRAVARRTLDWPEKALEVYMQHCNDYEMPLPLRKAADRVHKTGKDVKRRREREEQEKAAAYVAYYTAPSAQEQDQEAKSPGSSKRKRDFEEGTTDGSGSDSKRQKNETNGQQPAQASTTEQTEPPKRDRENATILVLNLPGDVTQTKVRQYFKEYGHINNITAFIREENAESSTALIEFRSPEEAQSALLRDGKYFGQSQLTVRSGHDLTVYVANYPPAADQAYIRDIFKDCGEILSVRWPSLKVNAHRRFCYISFRDQESSAKAVKKEGMVLEGRYKLLAKYSDPSHKKAREGALAEGREIHISNLDRSASEADLKDVFSKYGTVTRVNIPQTLAGKNKGFAFMDFATKDEAEKAVAEMNNTKFRSQILEVALSKESKVKPISKTIVTDNARGSPAPSSHDAEGDETMQDAPNEVQNKPTSEDIFARTIALMGLPDTVNNARVRALVEPLGAIVKLIVSPGNGGAKIEFADAATAGKASMKLNSIEFEGHKLRTGTLDELRHAKAEHVEDRIVYGKKEKTKDQKPKHAGPSSSMLMPPPTTVRRPALGKPGPRRGLGFKPSVAKAAQHGDADTSAKSNADFKAMFLASSKGRKEDEKGDEGAKNESES</sequence>
<feature type="domain" description="RRM" evidence="11">
    <location>
        <begin position="751"/>
        <end position="828"/>
    </location>
</feature>
<gene>
    <name evidence="12" type="ORF">KAF25_010052</name>
</gene>
<dbReference type="FunFam" id="3.30.70.330:FF:000365">
    <property type="entry name" value="U4/U6 snRNA-associated-splicing factor PRP24"/>
    <property type="match status" value="1"/>
</dbReference>
<evidence type="ECO:0000256" key="1">
    <source>
        <dbReference type="ARBA" id="ARBA00004123"/>
    </source>
</evidence>
<reference evidence="12" key="1">
    <citation type="submission" date="2021-04" db="EMBL/GenBank/DDBJ databases">
        <title>Draft genome of Fusarium avenaceum strain F156N33, isolated from an atmospheric sample in Virginia.</title>
        <authorList>
            <person name="Yang S."/>
            <person name="Vinatzer B.A."/>
            <person name="Coleman J."/>
        </authorList>
    </citation>
    <scope>NUCLEOTIDE SEQUENCE</scope>
    <source>
        <strain evidence="12">F156N33</strain>
    </source>
</reference>
<dbReference type="Pfam" id="PF16842">
    <property type="entry name" value="RRM_occluded"/>
    <property type="match status" value="1"/>
</dbReference>
<comment type="function">
    <text evidence="7">Functions as a recycling factor of the spliceosome, a machinery that forms on each precursor-messenger RNA (pre-mRNA) and catalyzes the removal of introns. Chaperones the re-annealing of U4 and U6 snRNAs (small nuclear RNAs) released from previous rounds of splicing, an initial step in reforming the U4/U6-U5 tri-snRNP (small nuclear ribonucleoprotein) that can reassemble into another spliceosome complex; this step involves binding U6 and facilitating the unwinding of the U6 internal stem loop, followed by base-pairing of U6 to U4.</text>
</comment>
<feature type="compositionally biased region" description="Polar residues" evidence="10">
    <location>
        <begin position="649"/>
        <end position="664"/>
    </location>
</feature>
<organism evidence="12 13">
    <name type="scientific">Fusarium avenaceum</name>
    <dbReference type="NCBI Taxonomy" id="40199"/>
    <lineage>
        <taxon>Eukaryota</taxon>
        <taxon>Fungi</taxon>
        <taxon>Dikarya</taxon>
        <taxon>Ascomycota</taxon>
        <taxon>Pezizomycotina</taxon>
        <taxon>Sordariomycetes</taxon>
        <taxon>Hypocreomycetidae</taxon>
        <taxon>Hypocreales</taxon>
        <taxon>Nectriaceae</taxon>
        <taxon>Fusarium</taxon>
        <taxon>Fusarium tricinctum species complex</taxon>
    </lineage>
</organism>
<feature type="region of interest" description="Disordered" evidence="10">
    <location>
        <begin position="607"/>
        <end position="671"/>
    </location>
</feature>
<evidence type="ECO:0000256" key="10">
    <source>
        <dbReference type="SAM" id="MobiDB-lite"/>
    </source>
</evidence>
<dbReference type="PANTHER" id="PTHR10352">
    <property type="entry name" value="EUKARYOTIC TRANSLATION INITIATION FACTOR 3 SUBUNIT G"/>
    <property type="match status" value="1"/>
</dbReference>
<dbReference type="InterPro" id="IPR031766">
    <property type="entry name" value="RRM_occluded"/>
</dbReference>
<dbReference type="SMART" id="SM00386">
    <property type="entry name" value="HAT"/>
    <property type="match status" value="4"/>
</dbReference>
<keyword evidence="13" id="KW-1185">Reference proteome</keyword>
<dbReference type="InterPro" id="IPR011990">
    <property type="entry name" value="TPR-like_helical_dom_sf"/>
</dbReference>
<dbReference type="Pfam" id="PF00076">
    <property type="entry name" value="RRM_1"/>
    <property type="match status" value="3"/>
</dbReference>
<keyword evidence="5" id="KW-0508">mRNA splicing</keyword>
<comment type="subcellular location">
    <subcellularLocation>
        <location evidence="1">Nucleus</location>
    </subcellularLocation>
</comment>
<accession>A0A9P7HA91</accession>
<name>A0A9P7HA91_9HYPO</name>
<evidence type="ECO:0000313" key="13">
    <source>
        <dbReference type="Proteomes" id="UP000782241"/>
    </source>
</evidence>
<dbReference type="SUPFAM" id="SSF48452">
    <property type="entry name" value="TPR-like"/>
    <property type="match status" value="1"/>
</dbReference>
<evidence type="ECO:0000256" key="7">
    <source>
        <dbReference type="ARBA" id="ARBA00093374"/>
    </source>
</evidence>
<dbReference type="InterPro" id="IPR000504">
    <property type="entry name" value="RRM_dom"/>
</dbReference>
<protein>
    <recommendedName>
        <fullName evidence="8">U4/U6 snRNA-associated-splicing factor PRP24</fullName>
    </recommendedName>
</protein>
<dbReference type="SUPFAM" id="SSF54928">
    <property type="entry name" value="RNA-binding domain, RBD"/>
    <property type="match status" value="3"/>
</dbReference>
<dbReference type="Proteomes" id="UP000782241">
    <property type="component" value="Unassembled WGS sequence"/>
</dbReference>
<feature type="domain" description="RRM" evidence="11">
    <location>
        <begin position="842"/>
        <end position="919"/>
    </location>
</feature>
<evidence type="ECO:0000256" key="3">
    <source>
        <dbReference type="ARBA" id="ARBA00022737"/>
    </source>
</evidence>
<evidence type="ECO:0000256" key="5">
    <source>
        <dbReference type="ARBA" id="ARBA00023187"/>
    </source>
</evidence>
<feature type="region of interest" description="Disordered" evidence="10">
    <location>
        <begin position="928"/>
        <end position="962"/>
    </location>
</feature>
<evidence type="ECO:0000256" key="8">
    <source>
        <dbReference type="ARBA" id="ARBA00093627"/>
    </source>
</evidence>
<evidence type="ECO:0000256" key="4">
    <source>
        <dbReference type="ARBA" id="ARBA00022884"/>
    </source>
</evidence>
<keyword evidence="3" id="KW-0677">Repeat</keyword>
<dbReference type="EMBL" id="JAGPUO010000001">
    <property type="protein sequence ID" value="KAG5665927.1"/>
    <property type="molecule type" value="Genomic_DNA"/>
</dbReference>
<keyword evidence="4 9" id="KW-0694">RNA-binding</keyword>
<feature type="region of interest" description="Disordered" evidence="10">
    <location>
        <begin position="1053"/>
        <end position="1151"/>
    </location>
</feature>
<keyword evidence="6" id="KW-0539">Nucleus</keyword>
<evidence type="ECO:0000256" key="9">
    <source>
        <dbReference type="PROSITE-ProRule" id="PRU00176"/>
    </source>
</evidence>
<dbReference type="GO" id="GO:0005688">
    <property type="term" value="C:U6 snRNP"/>
    <property type="evidence" value="ECO:0007669"/>
    <property type="project" value="UniProtKB-ARBA"/>
</dbReference>
<dbReference type="InterPro" id="IPR012677">
    <property type="entry name" value="Nucleotide-bd_a/b_plait_sf"/>
</dbReference>
<proteinExistence type="predicted"/>
<evidence type="ECO:0000259" key="11">
    <source>
        <dbReference type="PROSITE" id="PS50102"/>
    </source>
</evidence>
<feature type="compositionally biased region" description="Basic and acidic residues" evidence="10">
    <location>
        <begin position="1134"/>
        <end position="1151"/>
    </location>
</feature>
<evidence type="ECO:0000313" key="12">
    <source>
        <dbReference type="EMBL" id="KAG5665927.1"/>
    </source>
</evidence>
<feature type="domain" description="RRM" evidence="11">
    <location>
        <begin position="674"/>
        <end position="758"/>
    </location>
</feature>
<feature type="compositionally biased region" description="Basic and acidic residues" evidence="10">
    <location>
        <begin position="1053"/>
        <end position="1068"/>
    </location>
</feature>
<dbReference type="GO" id="GO:0003723">
    <property type="term" value="F:RNA binding"/>
    <property type="evidence" value="ECO:0007669"/>
    <property type="project" value="UniProtKB-UniRule"/>
</dbReference>
<dbReference type="SMART" id="SM00360">
    <property type="entry name" value="RRM"/>
    <property type="match status" value="4"/>
</dbReference>
<dbReference type="AlphaFoldDB" id="A0A9P7HA91"/>